<protein>
    <submittedName>
        <fullName evidence="1">Uncharacterized protein</fullName>
    </submittedName>
</protein>
<gene>
    <name evidence="1" type="ORF">HPB51_020233</name>
</gene>
<comment type="caution">
    <text evidence="1">The sequence shown here is derived from an EMBL/GenBank/DDBJ whole genome shotgun (WGS) entry which is preliminary data.</text>
</comment>
<dbReference type="EMBL" id="JABSTU010000001">
    <property type="protein sequence ID" value="KAH8042059.1"/>
    <property type="molecule type" value="Genomic_DNA"/>
</dbReference>
<proteinExistence type="predicted"/>
<sequence>MFAVVRFIDDHDKRLHVIHVDDIDSFEPRDTSDYNNLSVYNAYWQDPVDDSNNGLYKTQVLMLAEILKQWGREKEIDTAGAEKNLTRILAEKIQDLLKAKLRKQLFDECKSAE</sequence>
<dbReference type="VEuPathDB" id="VectorBase:LOC119182762"/>
<dbReference type="AlphaFoldDB" id="A0A9J6F5V0"/>
<accession>A0A9J6F5V0</accession>
<evidence type="ECO:0000313" key="1">
    <source>
        <dbReference type="EMBL" id="KAH8042059.1"/>
    </source>
</evidence>
<reference evidence="1" key="2">
    <citation type="submission" date="2021-09" db="EMBL/GenBank/DDBJ databases">
        <authorList>
            <person name="Jia N."/>
            <person name="Wang J."/>
            <person name="Shi W."/>
            <person name="Du L."/>
            <person name="Sun Y."/>
            <person name="Zhan W."/>
            <person name="Jiang J."/>
            <person name="Wang Q."/>
            <person name="Zhang B."/>
            <person name="Ji P."/>
            <person name="Sakyi L.B."/>
            <person name="Cui X."/>
            <person name="Yuan T."/>
            <person name="Jiang B."/>
            <person name="Yang W."/>
            <person name="Lam T.T.-Y."/>
            <person name="Chang Q."/>
            <person name="Ding S."/>
            <person name="Wang X."/>
            <person name="Zhu J."/>
            <person name="Ruan X."/>
            <person name="Zhao L."/>
            <person name="Wei J."/>
            <person name="Que T."/>
            <person name="Du C."/>
            <person name="Cheng J."/>
            <person name="Dai P."/>
            <person name="Han X."/>
            <person name="Huang E."/>
            <person name="Gao Y."/>
            <person name="Liu J."/>
            <person name="Shao H."/>
            <person name="Ye R."/>
            <person name="Li L."/>
            <person name="Wei W."/>
            <person name="Wang X."/>
            <person name="Wang C."/>
            <person name="Huo Q."/>
            <person name="Li W."/>
            <person name="Guo W."/>
            <person name="Chen H."/>
            <person name="Chen S."/>
            <person name="Zhou L."/>
            <person name="Zhou L."/>
            <person name="Ni X."/>
            <person name="Tian J."/>
            <person name="Zhou Y."/>
            <person name="Sheng Y."/>
            <person name="Liu T."/>
            <person name="Pan Y."/>
            <person name="Xia L."/>
            <person name="Li J."/>
            <person name="Zhao F."/>
            <person name="Cao W."/>
        </authorList>
    </citation>
    <scope>NUCLEOTIDE SEQUENCE</scope>
    <source>
        <strain evidence="1">Rmic-2018</strain>
        <tissue evidence="1">Larvae</tissue>
    </source>
</reference>
<reference evidence="1" key="1">
    <citation type="journal article" date="2020" name="Cell">
        <title>Large-Scale Comparative Analyses of Tick Genomes Elucidate Their Genetic Diversity and Vector Capacities.</title>
        <authorList>
            <consortium name="Tick Genome and Microbiome Consortium (TIGMIC)"/>
            <person name="Jia N."/>
            <person name="Wang J."/>
            <person name="Shi W."/>
            <person name="Du L."/>
            <person name="Sun Y."/>
            <person name="Zhan W."/>
            <person name="Jiang J.F."/>
            <person name="Wang Q."/>
            <person name="Zhang B."/>
            <person name="Ji P."/>
            <person name="Bell-Sakyi L."/>
            <person name="Cui X.M."/>
            <person name="Yuan T.T."/>
            <person name="Jiang B.G."/>
            <person name="Yang W.F."/>
            <person name="Lam T.T."/>
            <person name="Chang Q.C."/>
            <person name="Ding S.J."/>
            <person name="Wang X.J."/>
            <person name="Zhu J.G."/>
            <person name="Ruan X.D."/>
            <person name="Zhao L."/>
            <person name="Wei J.T."/>
            <person name="Ye R.Z."/>
            <person name="Que T.C."/>
            <person name="Du C.H."/>
            <person name="Zhou Y.H."/>
            <person name="Cheng J.X."/>
            <person name="Dai P.F."/>
            <person name="Guo W.B."/>
            <person name="Han X.H."/>
            <person name="Huang E.J."/>
            <person name="Li L.F."/>
            <person name="Wei W."/>
            <person name="Gao Y.C."/>
            <person name="Liu J.Z."/>
            <person name="Shao H.Z."/>
            <person name="Wang X."/>
            <person name="Wang C.C."/>
            <person name="Yang T.C."/>
            <person name="Huo Q.B."/>
            <person name="Li W."/>
            <person name="Chen H.Y."/>
            <person name="Chen S.E."/>
            <person name="Zhou L.G."/>
            <person name="Ni X.B."/>
            <person name="Tian J.H."/>
            <person name="Sheng Y."/>
            <person name="Liu T."/>
            <person name="Pan Y.S."/>
            <person name="Xia L.Y."/>
            <person name="Li J."/>
            <person name="Zhao F."/>
            <person name="Cao W.C."/>
        </authorList>
    </citation>
    <scope>NUCLEOTIDE SEQUENCE</scope>
    <source>
        <strain evidence="1">Rmic-2018</strain>
    </source>
</reference>
<keyword evidence="2" id="KW-1185">Reference proteome</keyword>
<organism evidence="1 2">
    <name type="scientific">Rhipicephalus microplus</name>
    <name type="common">Cattle tick</name>
    <name type="synonym">Boophilus microplus</name>
    <dbReference type="NCBI Taxonomy" id="6941"/>
    <lineage>
        <taxon>Eukaryota</taxon>
        <taxon>Metazoa</taxon>
        <taxon>Ecdysozoa</taxon>
        <taxon>Arthropoda</taxon>
        <taxon>Chelicerata</taxon>
        <taxon>Arachnida</taxon>
        <taxon>Acari</taxon>
        <taxon>Parasitiformes</taxon>
        <taxon>Ixodida</taxon>
        <taxon>Ixodoidea</taxon>
        <taxon>Ixodidae</taxon>
        <taxon>Rhipicephalinae</taxon>
        <taxon>Rhipicephalus</taxon>
        <taxon>Boophilus</taxon>
    </lineage>
</organism>
<dbReference type="Proteomes" id="UP000821866">
    <property type="component" value="Chromosome 1"/>
</dbReference>
<evidence type="ECO:0000313" key="2">
    <source>
        <dbReference type="Proteomes" id="UP000821866"/>
    </source>
</evidence>
<name>A0A9J6F5V0_RHIMP</name>